<feature type="transmembrane region" description="Helical" evidence="11">
    <location>
        <begin position="144"/>
        <end position="165"/>
    </location>
</feature>
<evidence type="ECO:0000256" key="5">
    <source>
        <dbReference type="ARBA" id="ARBA00022989"/>
    </source>
</evidence>
<evidence type="ECO:0000256" key="3">
    <source>
        <dbReference type="ARBA" id="ARBA00022692"/>
    </source>
</evidence>
<evidence type="ECO:0000256" key="11">
    <source>
        <dbReference type="SAM" id="Phobius"/>
    </source>
</evidence>
<reference evidence="12" key="1">
    <citation type="submission" date="2021-12" db="EMBL/GenBank/DDBJ databases">
        <authorList>
            <person name="Zaccaron A."/>
            <person name="Stergiopoulos I."/>
        </authorList>
    </citation>
    <scope>NUCLEOTIDE SEQUENCE</scope>
    <source>
        <strain evidence="12">Race5_Kim</strain>
    </source>
</reference>
<dbReference type="GeneID" id="71984033"/>
<dbReference type="Proteomes" id="UP000756132">
    <property type="component" value="Chromosome 4"/>
</dbReference>
<sequence length="371" mass="39730">MNINAPIKGGAIPLPFTKAADPERRKEVDDHVNRIPFAHRIPDAARNHFVAAVGEYVGTVLFLYFALGGTQVANNIPSSSGMTVAETGSNPQQLQYIALSFGFSLAVNAWVFFRISGGLFNPAVTFGMCLIGALPWVRGALLFVAQILGGVTAAALVSCMFPGPLTVQTSLGGGTTIVQGLFIEMILTAELVFTIFMLAAEKHKGTFIAPVGIGLSLFVTELVGVYFTGGSLNPARSFGPAVVNRNFNGYHWIYWVGPILGSIVAAGFYKFIKVLEYETANPSQDADKDIMRRAEEHDFSPPNTANGRRSHTYGDFADSNEQKSIESLPRVPAATRTVAGPDRAAASNLAVRGQQDDGLVRRLDRGASYAA</sequence>
<dbReference type="PRINTS" id="PR00783">
    <property type="entry name" value="MINTRINSICP"/>
</dbReference>
<keyword evidence="13" id="KW-1185">Reference proteome</keyword>
<keyword evidence="3 9" id="KW-0812">Transmembrane</keyword>
<dbReference type="Pfam" id="PF00230">
    <property type="entry name" value="MIP"/>
    <property type="match status" value="1"/>
</dbReference>
<feature type="transmembrane region" description="Helical" evidence="11">
    <location>
        <begin position="177"/>
        <end position="200"/>
    </location>
</feature>
<keyword evidence="7" id="KW-0325">Glycoprotein</keyword>
<evidence type="ECO:0000256" key="1">
    <source>
        <dbReference type="ARBA" id="ARBA00004141"/>
    </source>
</evidence>
<evidence type="ECO:0000256" key="7">
    <source>
        <dbReference type="ARBA" id="ARBA00023180"/>
    </source>
</evidence>
<organism evidence="12 13">
    <name type="scientific">Passalora fulva</name>
    <name type="common">Tomato leaf mold</name>
    <name type="synonym">Cladosporium fulvum</name>
    <dbReference type="NCBI Taxonomy" id="5499"/>
    <lineage>
        <taxon>Eukaryota</taxon>
        <taxon>Fungi</taxon>
        <taxon>Dikarya</taxon>
        <taxon>Ascomycota</taxon>
        <taxon>Pezizomycotina</taxon>
        <taxon>Dothideomycetes</taxon>
        <taxon>Dothideomycetidae</taxon>
        <taxon>Mycosphaerellales</taxon>
        <taxon>Mycosphaerellaceae</taxon>
        <taxon>Fulvia</taxon>
    </lineage>
</organism>
<feature type="transmembrane region" description="Helical" evidence="11">
    <location>
        <begin position="119"/>
        <end position="137"/>
    </location>
</feature>
<evidence type="ECO:0000256" key="9">
    <source>
        <dbReference type="RuleBase" id="RU000477"/>
    </source>
</evidence>
<feature type="transmembrane region" description="Helical" evidence="11">
    <location>
        <begin position="249"/>
        <end position="269"/>
    </location>
</feature>
<protein>
    <submittedName>
        <fullName evidence="12">Aquaporin-1</fullName>
    </submittedName>
</protein>
<name>A0A9Q8P7L3_PASFU</name>
<proteinExistence type="inferred from homology"/>
<dbReference type="PANTHER" id="PTHR19139">
    <property type="entry name" value="AQUAPORIN TRANSPORTER"/>
    <property type="match status" value="1"/>
</dbReference>
<keyword evidence="5 11" id="KW-1133">Transmembrane helix</keyword>
<feature type="region of interest" description="Disordered" evidence="10">
    <location>
        <begin position="297"/>
        <end position="350"/>
    </location>
</feature>
<dbReference type="OrthoDB" id="3222at2759"/>
<dbReference type="GO" id="GO:0015250">
    <property type="term" value="F:water channel activity"/>
    <property type="evidence" value="ECO:0007669"/>
    <property type="project" value="TreeGrafter"/>
</dbReference>
<reference evidence="12" key="2">
    <citation type="journal article" date="2022" name="Microb. Genom.">
        <title>A chromosome-scale genome assembly of the tomato pathogen Cladosporium fulvum reveals a compartmentalized genome architecture and the presence of a dispensable chromosome.</title>
        <authorList>
            <person name="Zaccaron A.Z."/>
            <person name="Chen L.H."/>
            <person name="Samaras A."/>
            <person name="Stergiopoulos I."/>
        </authorList>
    </citation>
    <scope>NUCLEOTIDE SEQUENCE</scope>
    <source>
        <strain evidence="12">Race5_Kim</strain>
    </source>
</reference>
<dbReference type="RefSeq" id="XP_047760522.1">
    <property type="nucleotide sequence ID" value="XM_047903303.1"/>
</dbReference>
<evidence type="ECO:0000256" key="2">
    <source>
        <dbReference type="ARBA" id="ARBA00006175"/>
    </source>
</evidence>
<evidence type="ECO:0000256" key="6">
    <source>
        <dbReference type="ARBA" id="ARBA00023136"/>
    </source>
</evidence>
<dbReference type="OMA" id="IFWTGAG"/>
<evidence type="ECO:0000313" key="13">
    <source>
        <dbReference type="Proteomes" id="UP000756132"/>
    </source>
</evidence>
<feature type="transmembrane region" description="Helical" evidence="11">
    <location>
        <begin position="56"/>
        <end position="73"/>
    </location>
</feature>
<dbReference type="EMBL" id="CP090166">
    <property type="protein sequence ID" value="UJO16156.1"/>
    <property type="molecule type" value="Genomic_DNA"/>
</dbReference>
<evidence type="ECO:0000313" key="12">
    <source>
        <dbReference type="EMBL" id="UJO16156.1"/>
    </source>
</evidence>
<keyword evidence="9" id="KW-0813">Transport</keyword>
<dbReference type="KEGG" id="ffu:CLAFUR5_04155"/>
<feature type="transmembrane region" description="Helical" evidence="11">
    <location>
        <begin position="207"/>
        <end position="229"/>
    </location>
</feature>
<gene>
    <name evidence="12" type="ORF">CLAFUR5_04155</name>
</gene>
<dbReference type="InterPro" id="IPR023271">
    <property type="entry name" value="Aquaporin-like"/>
</dbReference>
<evidence type="ECO:0000256" key="4">
    <source>
        <dbReference type="ARBA" id="ARBA00022737"/>
    </source>
</evidence>
<dbReference type="GO" id="GO:0005886">
    <property type="term" value="C:plasma membrane"/>
    <property type="evidence" value="ECO:0007669"/>
    <property type="project" value="TreeGrafter"/>
</dbReference>
<dbReference type="InterPro" id="IPR034294">
    <property type="entry name" value="Aquaporin_transptr"/>
</dbReference>
<dbReference type="Gene3D" id="1.20.1080.10">
    <property type="entry name" value="Glycerol uptake facilitator protein"/>
    <property type="match status" value="1"/>
</dbReference>
<evidence type="ECO:0000256" key="10">
    <source>
        <dbReference type="SAM" id="MobiDB-lite"/>
    </source>
</evidence>
<accession>A0A9Q8P7L3</accession>
<comment type="similarity">
    <text evidence="2 9">Belongs to the MIP/aquaporin (TC 1.A.8) family.</text>
</comment>
<comment type="catalytic activity">
    <reaction evidence="8">
        <text>H2O(in) = H2O(out)</text>
        <dbReference type="Rhea" id="RHEA:29667"/>
        <dbReference type="ChEBI" id="CHEBI:15377"/>
    </reaction>
</comment>
<keyword evidence="6 11" id="KW-0472">Membrane</keyword>
<dbReference type="AlphaFoldDB" id="A0A9Q8P7L3"/>
<evidence type="ECO:0000256" key="8">
    <source>
        <dbReference type="ARBA" id="ARBA00034651"/>
    </source>
</evidence>
<dbReference type="PANTHER" id="PTHR19139:SF199">
    <property type="entry name" value="MIP17260P"/>
    <property type="match status" value="1"/>
</dbReference>
<dbReference type="NCBIfam" id="TIGR00861">
    <property type="entry name" value="MIP"/>
    <property type="match status" value="1"/>
</dbReference>
<dbReference type="InterPro" id="IPR000425">
    <property type="entry name" value="MIP"/>
</dbReference>
<dbReference type="FunFam" id="1.20.1080.10:FF:000024">
    <property type="entry name" value="MIP aquaporin (Eurofung)"/>
    <property type="match status" value="1"/>
</dbReference>
<keyword evidence="4" id="KW-0677">Repeat</keyword>
<comment type="subcellular location">
    <subcellularLocation>
        <location evidence="1">Membrane</location>
        <topology evidence="1">Multi-pass membrane protein</topology>
    </subcellularLocation>
</comment>
<dbReference type="SUPFAM" id="SSF81338">
    <property type="entry name" value="Aquaporin-like"/>
    <property type="match status" value="1"/>
</dbReference>